<dbReference type="UniPathway" id="UPA00035">
    <property type="reaction ID" value="UER00044"/>
</dbReference>
<evidence type="ECO:0000256" key="3">
    <source>
        <dbReference type="ARBA" id="ARBA00012043"/>
    </source>
</evidence>
<evidence type="ECO:0000256" key="5">
    <source>
        <dbReference type="ARBA" id="ARBA00022822"/>
    </source>
</evidence>
<evidence type="ECO:0000256" key="6">
    <source>
        <dbReference type="ARBA" id="ARBA00023141"/>
    </source>
</evidence>
<dbReference type="GO" id="GO:0005829">
    <property type="term" value="C:cytosol"/>
    <property type="evidence" value="ECO:0007669"/>
    <property type="project" value="TreeGrafter"/>
</dbReference>
<dbReference type="KEGG" id="ols:Olsu_1245"/>
<dbReference type="HOGENOM" id="CLU_016734_0_3_11"/>
<sequence length="238" mass="26489">MKLILYLSNGYPTIESSIEMARTYVDAGCDMIEMDFPSKDPFLEGDFIARRMAKALEAECDYDKYMVGMAKAHALLPDTKFILMAYESTILEIGIGRFGGFCRENDFEDIILVGSSTDEVKDRLIAAGLKVSCYVQFNLPEEEVRRALESNGFTYLQAVPAPGQATREHPTLKSCIGYLRSRGLENAIYCGVGVHSPQDAQMVRDAGGDGIFVGSTILRLHDDKLALADKIREFKERC</sequence>
<dbReference type="InterPro" id="IPR013785">
    <property type="entry name" value="Aldolase_TIM"/>
</dbReference>
<keyword evidence="6" id="KW-0057">Aromatic amino acid biosynthesis</keyword>
<organism evidence="9 10">
    <name type="scientific">Olsenella uli (strain ATCC 49627 / DSM 7084 / CCUG 31166 / CIP 109912 / JCM 12494 / LMG 11480 / NCIMB 702895 / VPI D76D-27C)</name>
    <name type="common">Lactobacillus uli</name>
    <dbReference type="NCBI Taxonomy" id="633147"/>
    <lineage>
        <taxon>Bacteria</taxon>
        <taxon>Bacillati</taxon>
        <taxon>Actinomycetota</taxon>
        <taxon>Coriobacteriia</taxon>
        <taxon>Coriobacteriales</taxon>
        <taxon>Atopobiaceae</taxon>
        <taxon>Olsenella</taxon>
    </lineage>
</organism>
<evidence type="ECO:0000313" key="10">
    <source>
        <dbReference type="Proteomes" id="UP000000333"/>
    </source>
</evidence>
<keyword evidence="4" id="KW-0028">Amino-acid biosynthesis</keyword>
<dbReference type="OrthoDB" id="9804578at2"/>
<dbReference type="InterPro" id="IPR011060">
    <property type="entry name" value="RibuloseP-bd_barrel"/>
</dbReference>
<evidence type="ECO:0000256" key="8">
    <source>
        <dbReference type="ARBA" id="ARBA00049047"/>
    </source>
</evidence>
<dbReference type="Gene3D" id="3.20.20.70">
    <property type="entry name" value="Aldolase class I"/>
    <property type="match status" value="1"/>
</dbReference>
<dbReference type="AlphaFoldDB" id="E1QW48"/>
<evidence type="ECO:0000256" key="1">
    <source>
        <dbReference type="ARBA" id="ARBA00004733"/>
    </source>
</evidence>
<evidence type="ECO:0000256" key="7">
    <source>
        <dbReference type="ARBA" id="ARBA00023239"/>
    </source>
</evidence>
<dbReference type="eggNOG" id="COG0159">
    <property type="taxonomic scope" value="Bacteria"/>
</dbReference>
<reference evidence="9 10" key="1">
    <citation type="journal article" date="2010" name="Stand. Genomic Sci.">
        <title>Complete genome sequence of Olsenella uli type strain (VPI D76D-27C).</title>
        <authorList>
            <person name="Goker M."/>
            <person name="Held B."/>
            <person name="Lucas S."/>
            <person name="Nolan M."/>
            <person name="Yasawong M."/>
            <person name="Glavina Del Rio T."/>
            <person name="Tice H."/>
            <person name="Cheng J.F."/>
            <person name="Bruce D."/>
            <person name="Detter J.C."/>
            <person name="Tapia R."/>
            <person name="Han C."/>
            <person name="Goodwin L."/>
            <person name="Pitluck S."/>
            <person name="Liolios K."/>
            <person name="Ivanova N."/>
            <person name="Mavromatis K."/>
            <person name="Mikhailova N."/>
            <person name="Pati A."/>
            <person name="Chen A."/>
            <person name="Palaniappan K."/>
            <person name="Land M."/>
            <person name="Hauser L."/>
            <person name="Chang Y.J."/>
            <person name="Jeffries C.D."/>
            <person name="Rohde M."/>
            <person name="Sikorski J."/>
            <person name="Pukall R."/>
            <person name="Woyke T."/>
            <person name="Bristow J."/>
            <person name="Eisen J.A."/>
            <person name="Markowitz V."/>
            <person name="Hugenholtz P."/>
            <person name="Kyrpides N.C."/>
            <person name="Klenk H.P."/>
            <person name="Lapidus A."/>
        </authorList>
    </citation>
    <scope>NUCLEOTIDE SEQUENCE [LARGE SCALE GENOMIC DNA]</scope>
    <source>
        <strain evidence="10">ATCC 49627 / DSM 7084 / CIP 109912 / JCM 12494 / NCIMB 702895 / VPI D76D-27C</strain>
    </source>
</reference>
<dbReference type="EMBL" id="CP002106">
    <property type="protein sequence ID" value="ADK68351.1"/>
    <property type="molecule type" value="Genomic_DNA"/>
</dbReference>
<dbReference type="InterPro" id="IPR002028">
    <property type="entry name" value="Trp_synthase_suA"/>
</dbReference>
<dbReference type="Pfam" id="PF00290">
    <property type="entry name" value="Trp_syntA"/>
    <property type="match status" value="1"/>
</dbReference>
<gene>
    <name evidence="9" type="ordered locus">Olsu_1245</name>
</gene>
<accession>E1QW48</accession>
<dbReference type="GO" id="GO:0004834">
    <property type="term" value="F:tryptophan synthase activity"/>
    <property type="evidence" value="ECO:0007669"/>
    <property type="project" value="UniProtKB-EC"/>
</dbReference>
<dbReference type="PATRIC" id="fig|633147.7.peg.287"/>
<comment type="subunit">
    <text evidence="2">Tetramer of two alpha and two beta chains.</text>
</comment>
<dbReference type="PANTHER" id="PTHR43406">
    <property type="entry name" value="TRYPTOPHAN SYNTHASE, ALPHA CHAIN"/>
    <property type="match status" value="1"/>
</dbReference>
<dbReference type="EC" id="4.2.1.20" evidence="3"/>
<keyword evidence="7" id="KW-0456">Lyase</keyword>
<proteinExistence type="predicted"/>
<dbReference type="Proteomes" id="UP000000333">
    <property type="component" value="Chromosome"/>
</dbReference>
<keyword evidence="10" id="KW-1185">Reference proteome</keyword>
<comment type="catalytic activity">
    <reaction evidence="8">
        <text>(1S,2R)-1-C-(indol-3-yl)glycerol 3-phosphate + L-serine = D-glyceraldehyde 3-phosphate + L-tryptophan + H2O</text>
        <dbReference type="Rhea" id="RHEA:10532"/>
        <dbReference type="ChEBI" id="CHEBI:15377"/>
        <dbReference type="ChEBI" id="CHEBI:33384"/>
        <dbReference type="ChEBI" id="CHEBI:57912"/>
        <dbReference type="ChEBI" id="CHEBI:58866"/>
        <dbReference type="ChEBI" id="CHEBI:59776"/>
        <dbReference type="EC" id="4.2.1.20"/>
    </reaction>
</comment>
<dbReference type="PANTHER" id="PTHR43406:SF1">
    <property type="entry name" value="TRYPTOPHAN SYNTHASE ALPHA CHAIN, CHLOROPLASTIC"/>
    <property type="match status" value="1"/>
</dbReference>
<protein>
    <recommendedName>
        <fullName evidence="3">tryptophan synthase</fullName>
        <ecNumber evidence="3">4.2.1.20</ecNumber>
    </recommendedName>
</protein>
<dbReference type="STRING" id="633147.Olsu_1245"/>
<evidence type="ECO:0000313" key="9">
    <source>
        <dbReference type="EMBL" id="ADK68351.1"/>
    </source>
</evidence>
<comment type="pathway">
    <text evidence="1">Amino-acid biosynthesis; L-tryptophan biosynthesis; L-tryptophan from chorismate: step 5/5.</text>
</comment>
<dbReference type="SUPFAM" id="SSF51366">
    <property type="entry name" value="Ribulose-phoshate binding barrel"/>
    <property type="match status" value="1"/>
</dbReference>
<evidence type="ECO:0000256" key="4">
    <source>
        <dbReference type="ARBA" id="ARBA00022605"/>
    </source>
</evidence>
<keyword evidence="5" id="KW-0822">Tryptophan biosynthesis</keyword>
<evidence type="ECO:0000256" key="2">
    <source>
        <dbReference type="ARBA" id="ARBA00011270"/>
    </source>
</evidence>
<name>E1QW48_OLSUV</name>